<keyword evidence="2" id="KW-1185">Reference proteome</keyword>
<protein>
    <submittedName>
        <fullName evidence="1">Uncharacterized protein</fullName>
    </submittedName>
</protein>
<dbReference type="Proteomes" id="UP001321445">
    <property type="component" value="Plasmid pISO32_1"/>
</dbReference>
<accession>A0ABN6WXT0</accession>
<gene>
    <name evidence="1" type="ORF">HCR_22960</name>
</gene>
<evidence type="ECO:0000313" key="1">
    <source>
        <dbReference type="EMBL" id="BDY13983.1"/>
    </source>
</evidence>
<dbReference type="RefSeq" id="WP_286338101.1">
    <property type="nucleotide sequence ID" value="NZ_AP027371.1"/>
</dbReference>
<organism evidence="1 2">
    <name type="scientific">Hydrogenimonas cancrithermarum</name>
    <dbReference type="NCBI Taxonomy" id="2993563"/>
    <lineage>
        <taxon>Bacteria</taxon>
        <taxon>Pseudomonadati</taxon>
        <taxon>Campylobacterota</taxon>
        <taxon>Epsilonproteobacteria</taxon>
        <taxon>Campylobacterales</taxon>
        <taxon>Hydrogenimonadaceae</taxon>
        <taxon>Hydrogenimonas</taxon>
    </lineage>
</organism>
<name>A0ABN6WXT0_9BACT</name>
<geneLocation type="plasmid" evidence="1 2">
    <name>pISO32_1</name>
</geneLocation>
<dbReference type="EMBL" id="AP027371">
    <property type="protein sequence ID" value="BDY13983.1"/>
    <property type="molecule type" value="Genomic_DNA"/>
</dbReference>
<keyword evidence="1" id="KW-0614">Plasmid</keyword>
<sequence length="276" mass="31816">MSWGSFVAGLIGGAFLAGDGPEEDAKVKWSGPEGTFLGPNDRRVQSEINYKTREYAKLAVEKLPYYASLYSAPNLDQLGYILKPFEAAATMELKGGFPMVKMGATFDEVTSEAEAEWNDLLEYFAIGLSEVAILLEGRVYAALTQHFSDYFLVRVRKFVSQHPLIVKGVLQDRYQLFEMQRKRFGTRYLDAGDEETAKRFVPVKTSYENYRLNAELAIRDWERELPKRDVPEEEWRPLLEEYKALRLKERMPSLREIKRAYDISNKLQKMREAVPT</sequence>
<evidence type="ECO:0000313" key="2">
    <source>
        <dbReference type="Proteomes" id="UP001321445"/>
    </source>
</evidence>
<proteinExistence type="predicted"/>
<reference evidence="1 2" key="1">
    <citation type="submission" date="2023-03" db="EMBL/GenBank/DDBJ databases">
        <title>Description of Hydrogenimonas sp. ISO32.</title>
        <authorList>
            <person name="Mino S."/>
            <person name="Fukazawa S."/>
            <person name="Sawabe T."/>
        </authorList>
    </citation>
    <scope>NUCLEOTIDE SEQUENCE [LARGE SCALE GENOMIC DNA]</scope>
    <source>
        <strain evidence="1 2">ISO32</strain>
        <plasmid evidence="1 2">pISO32_1</plasmid>
    </source>
</reference>